<keyword evidence="2" id="KW-0378">Hydrolase</keyword>
<accession>A0A9P1BE79</accession>
<dbReference type="EMBL" id="CAMXCT010000001">
    <property type="protein sequence ID" value="CAI3971844.1"/>
    <property type="molecule type" value="Genomic_DNA"/>
</dbReference>
<evidence type="ECO:0000313" key="7">
    <source>
        <dbReference type="Proteomes" id="UP001152797"/>
    </source>
</evidence>
<dbReference type="Pfam" id="PF00884">
    <property type="entry name" value="Sulfatase"/>
    <property type="match status" value="2"/>
</dbReference>
<dbReference type="PANTHER" id="PTHR42693:SF53">
    <property type="entry name" value="ENDO-4-O-SULFATASE"/>
    <property type="match status" value="1"/>
</dbReference>
<feature type="domain" description="Sulfatase N-terminal" evidence="4">
    <location>
        <begin position="82"/>
        <end position="190"/>
    </location>
</feature>
<evidence type="ECO:0000256" key="3">
    <source>
        <dbReference type="SAM" id="MobiDB-lite"/>
    </source>
</evidence>
<dbReference type="InterPro" id="IPR017850">
    <property type="entry name" value="Alkaline_phosphatase_core_sf"/>
</dbReference>
<dbReference type="CDD" id="cd16027">
    <property type="entry name" value="SGSH"/>
    <property type="match status" value="1"/>
</dbReference>
<evidence type="ECO:0000259" key="4">
    <source>
        <dbReference type="Pfam" id="PF00884"/>
    </source>
</evidence>
<dbReference type="EMBL" id="CAMXCT020000001">
    <property type="protein sequence ID" value="CAL1125219.1"/>
    <property type="molecule type" value="Genomic_DNA"/>
</dbReference>
<keyword evidence="7" id="KW-1185">Reference proteome</keyword>
<organism evidence="5">
    <name type="scientific">Cladocopium goreaui</name>
    <dbReference type="NCBI Taxonomy" id="2562237"/>
    <lineage>
        <taxon>Eukaryota</taxon>
        <taxon>Sar</taxon>
        <taxon>Alveolata</taxon>
        <taxon>Dinophyceae</taxon>
        <taxon>Suessiales</taxon>
        <taxon>Symbiodiniaceae</taxon>
        <taxon>Cladocopium</taxon>
    </lineage>
</organism>
<evidence type="ECO:0000256" key="2">
    <source>
        <dbReference type="ARBA" id="ARBA00022801"/>
    </source>
</evidence>
<dbReference type="InterPro" id="IPR000917">
    <property type="entry name" value="Sulfatase_N"/>
</dbReference>
<proteinExistence type="inferred from homology"/>
<feature type="region of interest" description="Disordered" evidence="3">
    <location>
        <begin position="479"/>
        <end position="515"/>
    </location>
</feature>
<reference evidence="5" key="1">
    <citation type="submission" date="2022-10" db="EMBL/GenBank/DDBJ databases">
        <authorList>
            <person name="Chen Y."/>
            <person name="Dougan E. K."/>
            <person name="Chan C."/>
            <person name="Rhodes N."/>
            <person name="Thang M."/>
        </authorList>
    </citation>
    <scope>NUCLEOTIDE SEQUENCE</scope>
</reference>
<comment type="similarity">
    <text evidence="1">Belongs to the sulfatase family.</text>
</comment>
<dbReference type="Gene3D" id="3.40.720.10">
    <property type="entry name" value="Alkaline Phosphatase, subunit A"/>
    <property type="match status" value="1"/>
</dbReference>
<dbReference type="OrthoDB" id="103349at2759"/>
<dbReference type="InterPro" id="IPR050738">
    <property type="entry name" value="Sulfatase"/>
</dbReference>
<evidence type="ECO:0000313" key="6">
    <source>
        <dbReference type="EMBL" id="CAL4759156.1"/>
    </source>
</evidence>
<dbReference type="SUPFAM" id="SSF53649">
    <property type="entry name" value="Alkaline phosphatase-like"/>
    <property type="match status" value="1"/>
</dbReference>
<sequence>MSLLVDLQSMIGAALQSPLLVATRASRDYGHGTAQNPNTPKITSPERTVVIRSSRNLGGLCLVFGLFLAPAVELRGGEQDPPNILVFLADDVDAKDYGCYGNDSIRTPNIDALAASGLRCDNAFLTTSQCSPTRISVLTGKYPHATGAEDLHTPLPKDQTFVSTYLKDRDYFCGHMLKTHYGPNGNDQFDWYSKNLDDFPEFIEATEQRPFFMWVGFRDAHRPYQKGAVSPPHDPAKVEVPPYLVDDQATREDLALYYDEISRMDEAIGRMMEQLNKRGLTENTLVVFFGDNGRPFPRCKGTLYDSGIGTPLVFSWPKVIKAGSVYDGLVSVVDLAPTFLDIAGVKVPSDMQGHSIAGLFRDTEVEPREYVFAERNWHNCDEHMRSVRSNQYKLIRNAYLDLPHGTPSDLCASPSWQSLKALLAKEELTDAQARLFQVPRPEYELYDVINDPQELHNLAEDDGYSSVREQLAGVLEEWRERTGDFPPTKRRRPDNVNRSTGVKFQQKVPEMLPDE</sequence>
<protein>
    <submittedName>
        <fullName evidence="6">Ulvan-active sulfatase (Polysaccharid e utilization locus H protein P32) (PUL H protein P32) (Sulfatase family S1 subfamily 8 protein P32) (P32_S1_8)</fullName>
    </submittedName>
</protein>
<dbReference type="GO" id="GO:0004065">
    <property type="term" value="F:arylsulfatase activity"/>
    <property type="evidence" value="ECO:0007669"/>
    <property type="project" value="TreeGrafter"/>
</dbReference>
<dbReference type="PANTHER" id="PTHR42693">
    <property type="entry name" value="ARYLSULFATASE FAMILY MEMBER"/>
    <property type="match status" value="1"/>
</dbReference>
<reference evidence="6 7" key="2">
    <citation type="submission" date="2024-05" db="EMBL/GenBank/DDBJ databases">
        <authorList>
            <person name="Chen Y."/>
            <person name="Shah S."/>
            <person name="Dougan E. K."/>
            <person name="Thang M."/>
            <person name="Chan C."/>
        </authorList>
    </citation>
    <scope>NUCLEOTIDE SEQUENCE [LARGE SCALE GENOMIC DNA]</scope>
</reference>
<dbReference type="Proteomes" id="UP001152797">
    <property type="component" value="Unassembled WGS sequence"/>
</dbReference>
<gene>
    <name evidence="5" type="ORF">C1SCF055_LOCUS434</name>
</gene>
<name>A0A9P1BE79_9DINO</name>
<dbReference type="AlphaFoldDB" id="A0A9P1BE79"/>
<dbReference type="EMBL" id="CAMXCT030000001">
    <property type="protein sequence ID" value="CAL4759156.1"/>
    <property type="molecule type" value="Genomic_DNA"/>
</dbReference>
<evidence type="ECO:0000313" key="5">
    <source>
        <dbReference type="EMBL" id="CAI3971844.1"/>
    </source>
</evidence>
<evidence type="ECO:0000256" key="1">
    <source>
        <dbReference type="ARBA" id="ARBA00008779"/>
    </source>
</evidence>
<feature type="domain" description="Sulfatase N-terminal" evidence="4">
    <location>
        <begin position="196"/>
        <end position="345"/>
    </location>
</feature>
<comment type="caution">
    <text evidence="5">The sequence shown here is derived from an EMBL/GenBank/DDBJ whole genome shotgun (WGS) entry which is preliminary data.</text>
</comment>